<dbReference type="SUPFAM" id="SSF56784">
    <property type="entry name" value="HAD-like"/>
    <property type="match status" value="1"/>
</dbReference>
<dbReference type="InterPro" id="IPR050155">
    <property type="entry name" value="HAD-like_hydrolase_sf"/>
</dbReference>
<dbReference type="GO" id="GO:0008967">
    <property type="term" value="F:phosphoglycolate phosphatase activity"/>
    <property type="evidence" value="ECO:0007669"/>
    <property type="project" value="TreeGrafter"/>
</dbReference>
<dbReference type="Gene3D" id="3.40.50.1000">
    <property type="entry name" value="HAD superfamily/HAD-like"/>
    <property type="match status" value="1"/>
</dbReference>
<dbReference type="PANTHER" id="PTHR43434">
    <property type="entry name" value="PHOSPHOGLYCOLATE PHOSPHATASE"/>
    <property type="match status" value="1"/>
</dbReference>
<dbReference type="GO" id="GO:0006281">
    <property type="term" value="P:DNA repair"/>
    <property type="evidence" value="ECO:0007669"/>
    <property type="project" value="TreeGrafter"/>
</dbReference>
<evidence type="ECO:0000313" key="2">
    <source>
        <dbReference type="Proteomes" id="UP000649604"/>
    </source>
</evidence>
<gene>
    <name evidence="1" type="ORF">GF339_02420</name>
</gene>
<dbReference type="Gene3D" id="1.10.150.240">
    <property type="entry name" value="Putative phosphatase, domain 2"/>
    <property type="match status" value="1"/>
</dbReference>
<evidence type="ECO:0000313" key="1">
    <source>
        <dbReference type="EMBL" id="MBD3323408.1"/>
    </source>
</evidence>
<dbReference type="PANTHER" id="PTHR43434:SF1">
    <property type="entry name" value="PHOSPHOGLYCOLATE PHOSPHATASE"/>
    <property type="match status" value="1"/>
</dbReference>
<dbReference type="GO" id="GO:0005829">
    <property type="term" value="C:cytosol"/>
    <property type="evidence" value="ECO:0007669"/>
    <property type="project" value="TreeGrafter"/>
</dbReference>
<accession>A0A9D5JSJ2</accession>
<dbReference type="SFLD" id="SFLDG01129">
    <property type="entry name" value="C1.5:_HAD__Beta-PGM__Phosphata"/>
    <property type="match status" value="1"/>
</dbReference>
<name>A0A9D5JSJ2_9BACT</name>
<keyword evidence="1" id="KW-0378">Hydrolase</keyword>
<dbReference type="InterPro" id="IPR023198">
    <property type="entry name" value="PGP-like_dom2"/>
</dbReference>
<dbReference type="AlphaFoldDB" id="A0A9D5JSJ2"/>
<dbReference type="InterPro" id="IPR023214">
    <property type="entry name" value="HAD_sf"/>
</dbReference>
<proteinExistence type="predicted"/>
<reference evidence="1" key="1">
    <citation type="submission" date="2019-11" db="EMBL/GenBank/DDBJ databases">
        <title>Microbial mats filling the niche in hypersaline microbial mats.</title>
        <authorList>
            <person name="Wong H.L."/>
            <person name="Macleod F.I."/>
            <person name="White R.A. III"/>
            <person name="Burns B.P."/>
        </authorList>
    </citation>
    <scope>NUCLEOTIDE SEQUENCE</scope>
    <source>
        <strain evidence="1">Rbin_158</strain>
    </source>
</reference>
<organism evidence="1 2">
    <name type="scientific">candidate division KSB3 bacterium</name>
    <dbReference type="NCBI Taxonomy" id="2044937"/>
    <lineage>
        <taxon>Bacteria</taxon>
        <taxon>candidate division KSB3</taxon>
    </lineage>
</organism>
<sequence length="216" mass="24986">MIHTYKHIVWDWNGTLFNDVWLCVETINTLLSRRRLPTLSLETYRRVFLFPVRDYYREVGFDFAQDSFEDLSIEFMQIYHDRLHECTLHQDVQDVLTRIKRAAIGQSILSAFPYDSLVKIVRQFQLEGFFDHLLGLGDIYADSKIELGRTWMHAQGYGHADVLLIGDTTHDFDVAEAIGADCILVASGHNSLERLQECRAVRVVESLADLMPPEVH</sequence>
<dbReference type="Proteomes" id="UP000649604">
    <property type="component" value="Unassembled WGS sequence"/>
</dbReference>
<dbReference type="SFLD" id="SFLDS00003">
    <property type="entry name" value="Haloacid_Dehalogenase"/>
    <property type="match status" value="1"/>
</dbReference>
<dbReference type="InterPro" id="IPR041492">
    <property type="entry name" value="HAD_2"/>
</dbReference>
<protein>
    <submittedName>
        <fullName evidence="1">HAD hydrolase-like protein</fullName>
    </submittedName>
</protein>
<dbReference type="EMBL" id="WJJP01000072">
    <property type="protein sequence ID" value="MBD3323408.1"/>
    <property type="molecule type" value="Genomic_DNA"/>
</dbReference>
<dbReference type="InterPro" id="IPR036412">
    <property type="entry name" value="HAD-like_sf"/>
</dbReference>
<comment type="caution">
    <text evidence="1">The sequence shown here is derived from an EMBL/GenBank/DDBJ whole genome shotgun (WGS) entry which is preliminary data.</text>
</comment>
<dbReference type="Pfam" id="PF13419">
    <property type="entry name" value="HAD_2"/>
    <property type="match status" value="1"/>
</dbReference>